<reference evidence="2" key="1">
    <citation type="submission" date="2021-04" db="EMBL/GenBank/DDBJ databases">
        <title>First draft genome resource for Brassicaceae pathogens Fusarium oxysporum f. sp. raphani and Fusarium oxysporum f. sp. rapae.</title>
        <authorList>
            <person name="Asai S."/>
        </authorList>
    </citation>
    <scope>NUCLEOTIDE SEQUENCE</scope>
    <source>
        <strain evidence="2">Tf1208</strain>
    </source>
</reference>
<dbReference type="AlphaFoldDB" id="A0A8J5NLX8"/>
<name>A0A8J5NLX8_FUSOX</name>
<comment type="caution">
    <text evidence="2">The sequence shown here is derived from an EMBL/GenBank/DDBJ whole genome shotgun (WGS) entry which is preliminary data.</text>
</comment>
<dbReference type="Proteomes" id="UP000694050">
    <property type="component" value="Unassembled WGS sequence"/>
</dbReference>
<feature type="domain" description="AB hydrolase-1" evidence="1">
    <location>
        <begin position="6"/>
        <end position="231"/>
    </location>
</feature>
<evidence type="ECO:0000259" key="1">
    <source>
        <dbReference type="Pfam" id="PF12697"/>
    </source>
</evidence>
<dbReference type="InterPro" id="IPR052897">
    <property type="entry name" value="Sec-Metab_Biosynth_Hydrolase"/>
</dbReference>
<organism evidence="2 3">
    <name type="scientific">Fusarium oxysporum f. sp. rapae</name>
    <dbReference type="NCBI Taxonomy" id="485398"/>
    <lineage>
        <taxon>Eukaryota</taxon>
        <taxon>Fungi</taxon>
        <taxon>Dikarya</taxon>
        <taxon>Ascomycota</taxon>
        <taxon>Pezizomycotina</taxon>
        <taxon>Sordariomycetes</taxon>
        <taxon>Hypocreomycetidae</taxon>
        <taxon>Hypocreales</taxon>
        <taxon>Nectriaceae</taxon>
        <taxon>Fusarium</taxon>
        <taxon>Fusarium oxysporum species complex</taxon>
    </lineage>
</organism>
<proteinExistence type="predicted"/>
<evidence type="ECO:0000313" key="3">
    <source>
        <dbReference type="Proteomes" id="UP000694050"/>
    </source>
</evidence>
<dbReference type="InterPro" id="IPR000073">
    <property type="entry name" value="AB_hydrolase_1"/>
</dbReference>
<evidence type="ECO:0000313" key="2">
    <source>
        <dbReference type="EMBL" id="KAG7405898.1"/>
    </source>
</evidence>
<gene>
    <name evidence="2" type="ORF">Forpe1208_v013827</name>
</gene>
<dbReference type="EMBL" id="JAELUQ010000011">
    <property type="protein sequence ID" value="KAG7405898.1"/>
    <property type="molecule type" value="Genomic_DNA"/>
</dbReference>
<protein>
    <recommendedName>
        <fullName evidence="1">AB hydrolase-1 domain-containing protein</fullName>
    </recommendedName>
</protein>
<dbReference type="PANTHER" id="PTHR37017:SF3">
    <property type="entry name" value="AB HYDROLASE-1 DOMAIN-CONTAINING PROTEIN"/>
    <property type="match status" value="1"/>
</dbReference>
<sequence>MAPTIFIVPGFYEGPTVFKPLADTLNGRGFKTAITTISSTGKTPPGSPTMDDDIANVAKDLVPVVEEAGDEGVVVVMHSAGGFIGSGALRGLTSKARQDAGKTGGVKKIVFITAGVAPEGYEQGPMAFFDYHESNGTQSCKDPRNLLYSEFSDEEANKWLPGLQHQADRGWATKLQYCGWREVPSVYIICEGDKMLPVELQEQFARLAGSEIVRVDSGHMVQLSGTKKVADIIASHAN</sequence>
<dbReference type="Pfam" id="PF12697">
    <property type="entry name" value="Abhydrolase_6"/>
    <property type="match status" value="1"/>
</dbReference>
<accession>A0A8J5NLX8</accession>
<dbReference type="PANTHER" id="PTHR37017">
    <property type="entry name" value="AB HYDROLASE-1 DOMAIN-CONTAINING PROTEIN-RELATED"/>
    <property type="match status" value="1"/>
</dbReference>